<evidence type="ECO:0000313" key="9">
    <source>
        <dbReference type="Proteomes" id="UP000219914"/>
    </source>
</evidence>
<evidence type="ECO:0000256" key="2">
    <source>
        <dbReference type="ARBA" id="ARBA00012943"/>
    </source>
</evidence>
<organism evidence="8 9">
    <name type="scientific">Rhizobium hidalgonense</name>
    <dbReference type="NCBI Taxonomy" id="1538159"/>
    <lineage>
        <taxon>Bacteria</taxon>
        <taxon>Pseudomonadati</taxon>
        <taxon>Pseudomonadota</taxon>
        <taxon>Alphaproteobacteria</taxon>
        <taxon>Hyphomicrobiales</taxon>
        <taxon>Rhizobiaceae</taxon>
        <taxon>Rhizobium/Agrobacterium group</taxon>
        <taxon>Rhizobium</taxon>
    </lineage>
</organism>
<dbReference type="PANTHER" id="PTHR10160">
    <property type="entry name" value="NAD(P) TRANSHYDROGENASE"/>
    <property type="match status" value="1"/>
</dbReference>
<reference evidence="8 9" key="1">
    <citation type="submission" date="2017-09" db="EMBL/GenBank/DDBJ databases">
        <title>Comparative genomics of rhizobia isolated from Phaseolus vulgaris in China.</title>
        <authorList>
            <person name="Tong W."/>
        </authorList>
    </citation>
    <scope>NUCLEOTIDE SEQUENCE [LARGE SCALE GENOMIC DNA]</scope>
    <source>
        <strain evidence="8 9">FH14</strain>
    </source>
</reference>
<evidence type="ECO:0000313" key="8">
    <source>
        <dbReference type="EMBL" id="PDT19486.1"/>
    </source>
</evidence>
<dbReference type="Proteomes" id="UP000219914">
    <property type="component" value="Unassembled WGS sequence"/>
</dbReference>
<evidence type="ECO:0000256" key="3">
    <source>
        <dbReference type="ARBA" id="ARBA00022857"/>
    </source>
</evidence>
<keyword evidence="5" id="KW-0520">NAD</keyword>
<evidence type="ECO:0000256" key="1">
    <source>
        <dbReference type="ARBA" id="ARBA00003943"/>
    </source>
</evidence>
<dbReference type="EMBL" id="NWSY01000044">
    <property type="protein sequence ID" value="PDT19486.1"/>
    <property type="molecule type" value="Genomic_DNA"/>
</dbReference>
<sequence length="124" mass="13512">MASGTGAGLTAGISSEAYRNAEVVVVFQFHRPSPRPPTSRCASINEVALLSPEKTLIAFFYPAANNELLKRALHSGANISAIDMVPRISRAQKMNGKDRGYRAVIEASANFRCFFTGQITARYF</sequence>
<gene>
    <name evidence="8" type="ORF">CO674_32840</name>
</gene>
<comment type="catalytic activity">
    <reaction evidence="6">
        <text>NAD(+) + NADPH + H(+)(in) = NADH + NADP(+) + H(+)(out)</text>
        <dbReference type="Rhea" id="RHEA:47992"/>
        <dbReference type="ChEBI" id="CHEBI:15378"/>
        <dbReference type="ChEBI" id="CHEBI:57540"/>
        <dbReference type="ChEBI" id="CHEBI:57783"/>
        <dbReference type="ChEBI" id="CHEBI:57945"/>
        <dbReference type="ChEBI" id="CHEBI:58349"/>
        <dbReference type="EC" id="7.1.1.1"/>
    </reaction>
</comment>
<feature type="domain" description="Alanine dehydrogenase/pyridine nucleotide transhydrogenase N-terminal" evidence="7">
    <location>
        <begin position="1"/>
        <end position="94"/>
    </location>
</feature>
<dbReference type="Gene3D" id="3.40.50.720">
    <property type="entry name" value="NAD(P)-binding Rossmann-like Domain"/>
    <property type="match status" value="1"/>
</dbReference>
<dbReference type="SUPFAM" id="SSF52283">
    <property type="entry name" value="Formate/glycerate dehydrogenase catalytic domain-like"/>
    <property type="match status" value="1"/>
</dbReference>
<dbReference type="PANTHER" id="PTHR10160:SF19">
    <property type="entry name" value="PROTON-TRANSLOCATING NAD(P)(+) TRANSHYDROGENASE"/>
    <property type="match status" value="1"/>
</dbReference>
<keyword evidence="3" id="KW-0521">NADP</keyword>
<name>A0ABX4JIS1_9HYPH</name>
<keyword evidence="4" id="KW-1278">Translocase</keyword>
<evidence type="ECO:0000256" key="5">
    <source>
        <dbReference type="ARBA" id="ARBA00023027"/>
    </source>
</evidence>
<evidence type="ECO:0000256" key="4">
    <source>
        <dbReference type="ARBA" id="ARBA00022967"/>
    </source>
</evidence>
<accession>A0ABX4JIS1</accession>
<proteinExistence type="predicted"/>
<dbReference type="EC" id="7.1.1.1" evidence="2"/>
<comment type="caution">
    <text evidence="8">The sequence shown here is derived from an EMBL/GenBank/DDBJ whole genome shotgun (WGS) entry which is preliminary data.</text>
</comment>
<protein>
    <recommendedName>
        <fullName evidence="2">proton-translocating NAD(P)(+) transhydrogenase</fullName>
        <ecNumber evidence="2">7.1.1.1</ecNumber>
    </recommendedName>
</protein>
<comment type="function">
    <text evidence="1">The transhydrogenation between NADH and NADP is coupled to respiration and ATP hydrolysis and functions as a proton pump across the membrane.</text>
</comment>
<dbReference type="SMART" id="SM01003">
    <property type="entry name" value="AlaDh_PNT_N"/>
    <property type="match status" value="1"/>
</dbReference>
<evidence type="ECO:0000256" key="6">
    <source>
        <dbReference type="ARBA" id="ARBA00048202"/>
    </source>
</evidence>
<keyword evidence="9" id="KW-1185">Reference proteome</keyword>
<evidence type="ECO:0000259" key="7">
    <source>
        <dbReference type="SMART" id="SM01003"/>
    </source>
</evidence>
<dbReference type="InterPro" id="IPR007886">
    <property type="entry name" value="AlaDH/PNT_N"/>
</dbReference>
<dbReference type="Pfam" id="PF05222">
    <property type="entry name" value="AlaDh_PNT_N"/>
    <property type="match status" value="1"/>
</dbReference>